<evidence type="ECO:0000256" key="2">
    <source>
        <dbReference type="ARBA" id="ARBA00005466"/>
    </source>
</evidence>
<organism evidence="8 9">
    <name type="scientific">Dendrothele bispora (strain CBS 962.96)</name>
    <dbReference type="NCBI Taxonomy" id="1314807"/>
    <lineage>
        <taxon>Eukaryota</taxon>
        <taxon>Fungi</taxon>
        <taxon>Dikarya</taxon>
        <taxon>Basidiomycota</taxon>
        <taxon>Agaricomycotina</taxon>
        <taxon>Agaricomycetes</taxon>
        <taxon>Agaricomycetidae</taxon>
        <taxon>Agaricales</taxon>
        <taxon>Agaricales incertae sedis</taxon>
        <taxon>Dendrothele</taxon>
    </lineage>
</organism>
<evidence type="ECO:0000256" key="3">
    <source>
        <dbReference type="ARBA" id="ARBA00022630"/>
    </source>
</evidence>
<feature type="chain" id="PRO_5020813821" evidence="6">
    <location>
        <begin position="18"/>
        <end position="594"/>
    </location>
</feature>
<dbReference type="AlphaFoldDB" id="A0A4S8LA91"/>
<protein>
    <submittedName>
        <fullName evidence="8">FAD-binding domain-containing protein</fullName>
    </submittedName>
</protein>
<keyword evidence="9" id="KW-1185">Reference proteome</keyword>
<gene>
    <name evidence="8" type="ORF">K435DRAFT_686021</name>
</gene>
<dbReference type="Gene3D" id="3.30.465.10">
    <property type="match status" value="2"/>
</dbReference>
<sequence>MVSRVFIASLLFSSAYAVQKCKCLPGNACFPSQDLWNTLSASLSQPLISNQRPLASPCYESSDNFNPAACSSLTSSQFDVDLRVAIPNALVFNNWEELITPDGQVQTCPFDVSESKNGTCFQGRVPSFAINVTSVEDIQHTIRFAKEHNLHLVVKNQGHENLGRPFGVGSVELFVGNLKSYNFSDSFVPEGAPEDTPGQSGVTIQPGVQWGTLYALAAENNKTVVGGIGAGGTVGAGAGWPAGGGHGILSPYFGLGVDNVMQVTVVLPNASHVTANQYLNPDLFWALRGGGGPSFGVITSLTYRTHPNPSFTAAFYEVTTFDDESTLSLFETFNKHHNAIADAGWAGFWPWIRTTNSTSFFLTLITPGTPPTNPQANSTLEAFYSDVKTIQSANVSLQITVDYPEFNQWYNDNFIDSSKGFGFNYTVGDAGEIRLVVSSWLIPRDTFDTNPTELAQAWMGMPIGRTFMVGGGAVASADPDSAAVTPAWRTAITDVTIANEYDVTATAEEIQALRQNVFDQVQPLRELAPVPQGGQYLNEADYLEEDWQGAYWGDHYERLLNIKKEVDPDDLFIVFKGVNSEDWDEQVICKIVQD</sequence>
<feature type="signal peptide" evidence="6">
    <location>
        <begin position="1"/>
        <end position="17"/>
    </location>
</feature>
<evidence type="ECO:0000256" key="4">
    <source>
        <dbReference type="ARBA" id="ARBA00022827"/>
    </source>
</evidence>
<evidence type="ECO:0000256" key="5">
    <source>
        <dbReference type="ARBA" id="ARBA00023002"/>
    </source>
</evidence>
<dbReference type="InterPro" id="IPR006094">
    <property type="entry name" value="Oxid_FAD_bind_N"/>
</dbReference>
<proteinExistence type="inferred from homology"/>
<keyword evidence="3" id="KW-0285">Flavoprotein</keyword>
<keyword evidence="4" id="KW-0274">FAD</keyword>
<dbReference type="InterPro" id="IPR050416">
    <property type="entry name" value="FAD-linked_Oxidoreductase"/>
</dbReference>
<keyword evidence="5" id="KW-0560">Oxidoreductase</keyword>
<dbReference type="GO" id="GO:0016491">
    <property type="term" value="F:oxidoreductase activity"/>
    <property type="evidence" value="ECO:0007669"/>
    <property type="project" value="UniProtKB-KW"/>
</dbReference>
<dbReference type="PANTHER" id="PTHR42973">
    <property type="entry name" value="BINDING OXIDOREDUCTASE, PUTATIVE (AFU_ORTHOLOGUE AFUA_1G17690)-RELATED"/>
    <property type="match status" value="1"/>
</dbReference>
<dbReference type="Proteomes" id="UP000297245">
    <property type="component" value="Unassembled WGS sequence"/>
</dbReference>
<reference evidence="8 9" key="1">
    <citation type="journal article" date="2019" name="Nat. Ecol. Evol.">
        <title>Megaphylogeny resolves global patterns of mushroom evolution.</title>
        <authorList>
            <person name="Varga T."/>
            <person name="Krizsan K."/>
            <person name="Foldi C."/>
            <person name="Dima B."/>
            <person name="Sanchez-Garcia M."/>
            <person name="Sanchez-Ramirez S."/>
            <person name="Szollosi G.J."/>
            <person name="Szarkandi J.G."/>
            <person name="Papp V."/>
            <person name="Albert L."/>
            <person name="Andreopoulos W."/>
            <person name="Angelini C."/>
            <person name="Antonin V."/>
            <person name="Barry K.W."/>
            <person name="Bougher N.L."/>
            <person name="Buchanan P."/>
            <person name="Buyck B."/>
            <person name="Bense V."/>
            <person name="Catcheside P."/>
            <person name="Chovatia M."/>
            <person name="Cooper J."/>
            <person name="Damon W."/>
            <person name="Desjardin D."/>
            <person name="Finy P."/>
            <person name="Geml J."/>
            <person name="Haridas S."/>
            <person name="Hughes K."/>
            <person name="Justo A."/>
            <person name="Karasinski D."/>
            <person name="Kautmanova I."/>
            <person name="Kiss B."/>
            <person name="Kocsube S."/>
            <person name="Kotiranta H."/>
            <person name="LaButti K.M."/>
            <person name="Lechner B.E."/>
            <person name="Liimatainen K."/>
            <person name="Lipzen A."/>
            <person name="Lukacs Z."/>
            <person name="Mihaltcheva S."/>
            <person name="Morgado L.N."/>
            <person name="Niskanen T."/>
            <person name="Noordeloos M.E."/>
            <person name="Ohm R.A."/>
            <person name="Ortiz-Santana B."/>
            <person name="Ovrebo C."/>
            <person name="Racz N."/>
            <person name="Riley R."/>
            <person name="Savchenko A."/>
            <person name="Shiryaev A."/>
            <person name="Soop K."/>
            <person name="Spirin V."/>
            <person name="Szebenyi C."/>
            <person name="Tomsovsky M."/>
            <person name="Tulloss R.E."/>
            <person name="Uehling J."/>
            <person name="Grigoriev I.V."/>
            <person name="Vagvolgyi C."/>
            <person name="Papp T."/>
            <person name="Martin F.M."/>
            <person name="Miettinen O."/>
            <person name="Hibbett D.S."/>
            <person name="Nagy L.G."/>
        </authorList>
    </citation>
    <scope>NUCLEOTIDE SEQUENCE [LARGE SCALE GENOMIC DNA]</scope>
    <source>
        <strain evidence="8 9">CBS 962.96</strain>
    </source>
</reference>
<keyword evidence="6" id="KW-0732">Signal</keyword>
<feature type="domain" description="FAD-binding PCMH-type" evidence="7">
    <location>
        <begin position="121"/>
        <end position="308"/>
    </location>
</feature>
<comment type="cofactor">
    <cofactor evidence="1">
        <name>FAD</name>
        <dbReference type="ChEBI" id="CHEBI:57692"/>
    </cofactor>
</comment>
<name>A0A4S8LA91_DENBC</name>
<dbReference type="InterPro" id="IPR036318">
    <property type="entry name" value="FAD-bd_PCMH-like_sf"/>
</dbReference>
<comment type="similarity">
    <text evidence="2">Belongs to the oxygen-dependent FAD-linked oxidoreductase family.</text>
</comment>
<dbReference type="InterPro" id="IPR016169">
    <property type="entry name" value="FAD-bd_PCMH_sub2"/>
</dbReference>
<evidence type="ECO:0000313" key="9">
    <source>
        <dbReference type="Proteomes" id="UP000297245"/>
    </source>
</evidence>
<dbReference type="SUPFAM" id="SSF56176">
    <property type="entry name" value="FAD-binding/transporter-associated domain-like"/>
    <property type="match status" value="1"/>
</dbReference>
<dbReference type="InterPro" id="IPR016166">
    <property type="entry name" value="FAD-bd_PCMH"/>
</dbReference>
<dbReference type="Pfam" id="PF01565">
    <property type="entry name" value="FAD_binding_4"/>
    <property type="match status" value="1"/>
</dbReference>
<dbReference type="InterPro" id="IPR012951">
    <property type="entry name" value="BBE"/>
</dbReference>
<dbReference type="OrthoDB" id="9983560at2759"/>
<dbReference type="Pfam" id="PF08031">
    <property type="entry name" value="BBE"/>
    <property type="match status" value="1"/>
</dbReference>
<accession>A0A4S8LA91</accession>
<dbReference type="EMBL" id="ML179560">
    <property type="protein sequence ID" value="THU85198.1"/>
    <property type="molecule type" value="Genomic_DNA"/>
</dbReference>
<evidence type="ECO:0000256" key="1">
    <source>
        <dbReference type="ARBA" id="ARBA00001974"/>
    </source>
</evidence>
<evidence type="ECO:0000256" key="6">
    <source>
        <dbReference type="SAM" id="SignalP"/>
    </source>
</evidence>
<evidence type="ECO:0000313" key="8">
    <source>
        <dbReference type="EMBL" id="THU85198.1"/>
    </source>
</evidence>
<dbReference type="GO" id="GO:0071949">
    <property type="term" value="F:FAD binding"/>
    <property type="evidence" value="ECO:0007669"/>
    <property type="project" value="InterPro"/>
</dbReference>
<dbReference type="PANTHER" id="PTHR42973:SF39">
    <property type="entry name" value="FAD-BINDING PCMH-TYPE DOMAIN-CONTAINING PROTEIN"/>
    <property type="match status" value="1"/>
</dbReference>
<evidence type="ECO:0000259" key="7">
    <source>
        <dbReference type="PROSITE" id="PS51387"/>
    </source>
</evidence>
<dbReference type="PROSITE" id="PS51387">
    <property type="entry name" value="FAD_PCMH"/>
    <property type="match status" value="1"/>
</dbReference>